<feature type="compositionally biased region" description="Basic residues" evidence="1">
    <location>
        <begin position="35"/>
        <end position="44"/>
    </location>
</feature>
<reference evidence="2 3" key="1">
    <citation type="journal article" date="2015" name="BMC Genomics">
        <title>Insights from the genome of Ophiocordyceps polyrhachis-furcata to pathogenicity and host specificity in insect fungi.</title>
        <authorList>
            <person name="Wichadakul D."/>
            <person name="Kobmoo N."/>
            <person name="Ingsriswang S."/>
            <person name="Tangphatsornruang S."/>
            <person name="Chantasingh D."/>
            <person name="Luangsa-ard J.J."/>
            <person name="Eurwilaichitr L."/>
        </authorList>
    </citation>
    <scope>NUCLEOTIDE SEQUENCE [LARGE SCALE GENOMIC DNA]</scope>
    <source>
        <strain evidence="2 3">BCC 54312</strain>
    </source>
</reference>
<dbReference type="EMBL" id="LKCN02000028">
    <property type="protein sequence ID" value="RCI07461.1"/>
    <property type="molecule type" value="Genomic_DNA"/>
</dbReference>
<organism evidence="2 3">
    <name type="scientific">Ophiocordyceps polyrhachis-furcata BCC 54312</name>
    <dbReference type="NCBI Taxonomy" id="1330021"/>
    <lineage>
        <taxon>Eukaryota</taxon>
        <taxon>Fungi</taxon>
        <taxon>Dikarya</taxon>
        <taxon>Ascomycota</taxon>
        <taxon>Pezizomycotina</taxon>
        <taxon>Sordariomycetes</taxon>
        <taxon>Hypocreomycetidae</taxon>
        <taxon>Hypocreales</taxon>
        <taxon>Ophiocordycipitaceae</taxon>
        <taxon>Ophiocordyceps</taxon>
    </lineage>
</organism>
<evidence type="ECO:0000256" key="1">
    <source>
        <dbReference type="SAM" id="MobiDB-lite"/>
    </source>
</evidence>
<feature type="compositionally biased region" description="Basic and acidic residues" evidence="1">
    <location>
        <begin position="22"/>
        <end position="34"/>
    </location>
</feature>
<proteinExistence type="predicted"/>
<keyword evidence="3" id="KW-1185">Reference proteome</keyword>
<evidence type="ECO:0000313" key="2">
    <source>
        <dbReference type="EMBL" id="RCI07461.1"/>
    </source>
</evidence>
<accession>A0A367KZ62</accession>
<feature type="non-terminal residue" evidence="2">
    <location>
        <position position="280"/>
    </location>
</feature>
<protein>
    <submittedName>
        <fullName evidence="2">Uncharacterized protein</fullName>
    </submittedName>
</protein>
<feature type="region of interest" description="Disordered" evidence="1">
    <location>
        <begin position="16"/>
        <end position="44"/>
    </location>
</feature>
<name>A0A367KZ62_9HYPO</name>
<comment type="caution">
    <text evidence="2">The sequence shown here is derived from an EMBL/GenBank/DDBJ whole genome shotgun (WGS) entry which is preliminary data.</text>
</comment>
<sequence length="280" mass="31633">MFGRIVHQSYFRPGAHETSGAEIRERQDGEQKTYEKKKRMSEKKARRRRLCRSFTYPALCFQPPPGLTSYHNGIVTFRSSITIYATLPSEAKPERKGVTTELNPQLAFFLVRQASSDKQLPQAEIRPFSRRSGTYRGVLKHASVPVSIVIDVSPFYFYISHSIGSFSPFFSFTIFQSNMAEATTDHIHTVLISDTLPFPSLMTGDINSTLSIYSLSLVEPYPLRHLSPNFILTTRHSSLTHSFSHPLPFLSPLPNIITSFSFSSLPNCSCMNVGDADNRR</sequence>
<dbReference type="Proteomes" id="UP000253664">
    <property type="component" value="Unassembled WGS sequence"/>
</dbReference>
<dbReference type="AlphaFoldDB" id="A0A367KZ62"/>
<evidence type="ECO:0000313" key="3">
    <source>
        <dbReference type="Proteomes" id="UP000253664"/>
    </source>
</evidence>
<gene>
    <name evidence="2" type="ORF">L249_4574</name>
</gene>